<gene>
    <name evidence="4" type="ORF">FYJ63_04445</name>
</gene>
<sequence>MGIFDIFKSRPSAPRAVSQYQVTVDSEGFTIAGASYRQAAFKQFAKSIGASRDYRYSVKVFLIPERDNQADPDAIAVYSPQMQHLGYVPADLTPKFHAMAPKTRGKQVWRMEVDAQLYFWKNLWLLNIFA</sequence>
<keyword evidence="5" id="KW-1185">Reference proteome</keyword>
<dbReference type="Pfam" id="PF08797">
    <property type="entry name" value="HIRAN"/>
    <property type="match status" value="1"/>
</dbReference>
<dbReference type="Gene3D" id="3.30.70.2330">
    <property type="match status" value="1"/>
</dbReference>
<dbReference type="GO" id="GO:0016818">
    <property type="term" value="F:hydrolase activity, acting on acid anhydrides, in phosphorus-containing anhydrides"/>
    <property type="evidence" value="ECO:0007669"/>
    <property type="project" value="InterPro"/>
</dbReference>
<reference evidence="4 5" key="1">
    <citation type="submission" date="2019-08" db="EMBL/GenBank/DDBJ databases">
        <title>In-depth cultivation of the pig gut microbiome towards novel bacterial diversity and tailored functional studies.</title>
        <authorList>
            <person name="Wylensek D."/>
            <person name="Hitch T.C.A."/>
            <person name="Clavel T."/>
        </authorList>
    </citation>
    <scope>NUCLEOTIDE SEQUENCE [LARGE SCALE GENOMIC DNA]</scope>
    <source>
        <strain evidence="4 5">RF-GAM-744-WT-7</strain>
    </source>
</reference>
<comment type="caution">
    <text evidence="4">The sequence shown here is derived from an EMBL/GenBank/DDBJ whole genome shotgun (WGS) entry which is preliminary data.</text>
</comment>
<dbReference type="RefSeq" id="WP_154544174.1">
    <property type="nucleotide sequence ID" value="NZ_VUMY01000006.1"/>
</dbReference>
<evidence type="ECO:0000256" key="2">
    <source>
        <dbReference type="ARBA" id="ARBA00022801"/>
    </source>
</evidence>
<evidence type="ECO:0000313" key="4">
    <source>
        <dbReference type="EMBL" id="MST49484.1"/>
    </source>
</evidence>
<evidence type="ECO:0000313" key="5">
    <source>
        <dbReference type="Proteomes" id="UP000442535"/>
    </source>
</evidence>
<feature type="domain" description="HIRAN" evidence="3">
    <location>
        <begin position="29"/>
        <end position="97"/>
    </location>
</feature>
<dbReference type="InterPro" id="IPR014905">
    <property type="entry name" value="HIRAN"/>
</dbReference>
<keyword evidence="2" id="KW-0378">Hydrolase</keyword>
<dbReference type="AlphaFoldDB" id="A0A7K0K230"/>
<organism evidence="4 5">
    <name type="scientific">Mobiluncus porci</name>
    <dbReference type="NCBI Taxonomy" id="2652278"/>
    <lineage>
        <taxon>Bacteria</taxon>
        <taxon>Bacillati</taxon>
        <taxon>Actinomycetota</taxon>
        <taxon>Actinomycetes</taxon>
        <taxon>Actinomycetales</taxon>
        <taxon>Actinomycetaceae</taxon>
        <taxon>Mobiluncus</taxon>
    </lineage>
</organism>
<dbReference type="GO" id="GO:0003676">
    <property type="term" value="F:nucleic acid binding"/>
    <property type="evidence" value="ECO:0007669"/>
    <property type="project" value="InterPro"/>
</dbReference>
<dbReference type="Proteomes" id="UP000442535">
    <property type="component" value="Unassembled WGS sequence"/>
</dbReference>
<name>A0A7K0K230_9ACTO</name>
<accession>A0A7K0K230</accession>
<dbReference type="EMBL" id="VUMY01000006">
    <property type="protein sequence ID" value="MST49484.1"/>
    <property type="molecule type" value="Genomic_DNA"/>
</dbReference>
<dbReference type="GO" id="GO:0008270">
    <property type="term" value="F:zinc ion binding"/>
    <property type="evidence" value="ECO:0007669"/>
    <property type="project" value="InterPro"/>
</dbReference>
<evidence type="ECO:0000256" key="1">
    <source>
        <dbReference type="ARBA" id="ARBA00022723"/>
    </source>
</evidence>
<proteinExistence type="predicted"/>
<keyword evidence="1" id="KW-0479">Metal-binding</keyword>
<protein>
    <recommendedName>
        <fullName evidence="3">HIRAN domain-containing protein</fullName>
    </recommendedName>
</protein>
<evidence type="ECO:0000259" key="3">
    <source>
        <dbReference type="Pfam" id="PF08797"/>
    </source>
</evidence>